<keyword evidence="1" id="KW-0732">Signal</keyword>
<evidence type="ECO:0000256" key="1">
    <source>
        <dbReference type="SAM" id="SignalP"/>
    </source>
</evidence>
<evidence type="ECO:0000313" key="2">
    <source>
        <dbReference type="EMBL" id="CAH0392856.1"/>
    </source>
</evidence>
<organism evidence="2 3">
    <name type="scientific">Bemisia tabaci</name>
    <name type="common">Sweetpotato whitefly</name>
    <name type="synonym">Aleurodes tabaci</name>
    <dbReference type="NCBI Taxonomy" id="7038"/>
    <lineage>
        <taxon>Eukaryota</taxon>
        <taxon>Metazoa</taxon>
        <taxon>Ecdysozoa</taxon>
        <taxon>Arthropoda</taxon>
        <taxon>Hexapoda</taxon>
        <taxon>Insecta</taxon>
        <taxon>Pterygota</taxon>
        <taxon>Neoptera</taxon>
        <taxon>Paraneoptera</taxon>
        <taxon>Hemiptera</taxon>
        <taxon>Sternorrhyncha</taxon>
        <taxon>Aleyrodoidea</taxon>
        <taxon>Aleyrodidae</taxon>
        <taxon>Aleyrodinae</taxon>
        <taxon>Bemisia</taxon>
    </lineage>
</organism>
<gene>
    <name evidence="2" type="ORF">BEMITA_LOCUS11324</name>
</gene>
<reference evidence="2" key="1">
    <citation type="submission" date="2021-12" db="EMBL/GenBank/DDBJ databases">
        <authorList>
            <person name="King R."/>
        </authorList>
    </citation>
    <scope>NUCLEOTIDE SEQUENCE</scope>
</reference>
<sequence length="123" mass="14644">MSFRIWQGFIVLTFIVIIIPEEVESAKWDFGVFYYSEARCQKYCDDWYGTFRHSGFAETLGKVTEGKIFAGYKCICHASKEILDYITRMHGKKSADKFRRHQLLGWGRRTRDNYPEIDFNSRY</sequence>
<dbReference type="AlphaFoldDB" id="A0A9P0AGY6"/>
<feature type="signal peptide" evidence="1">
    <location>
        <begin position="1"/>
        <end position="25"/>
    </location>
</feature>
<proteinExistence type="predicted"/>
<feature type="chain" id="PRO_5040448590" evidence="1">
    <location>
        <begin position="26"/>
        <end position="123"/>
    </location>
</feature>
<protein>
    <submittedName>
        <fullName evidence="2">Uncharacterized protein</fullName>
    </submittedName>
</protein>
<evidence type="ECO:0000313" key="3">
    <source>
        <dbReference type="Proteomes" id="UP001152759"/>
    </source>
</evidence>
<dbReference type="Proteomes" id="UP001152759">
    <property type="component" value="Chromosome 7"/>
</dbReference>
<dbReference type="EMBL" id="OU963868">
    <property type="protein sequence ID" value="CAH0392856.1"/>
    <property type="molecule type" value="Genomic_DNA"/>
</dbReference>
<name>A0A9P0AGY6_BEMTA</name>
<keyword evidence="3" id="KW-1185">Reference proteome</keyword>
<accession>A0A9P0AGY6</accession>